<evidence type="ECO:0000313" key="2">
    <source>
        <dbReference type="RefSeq" id="XP_070630558.1"/>
    </source>
</evidence>
<evidence type="ECO:0000313" key="1">
    <source>
        <dbReference type="Proteomes" id="UP001652663"/>
    </source>
</evidence>
<keyword evidence="1" id="KW-1185">Reference proteome</keyword>
<organism evidence="1 2">
    <name type="scientific">Bos indicus</name>
    <name type="common">Zebu</name>
    <dbReference type="NCBI Taxonomy" id="9915"/>
    <lineage>
        <taxon>Eukaryota</taxon>
        <taxon>Metazoa</taxon>
        <taxon>Chordata</taxon>
        <taxon>Craniata</taxon>
        <taxon>Vertebrata</taxon>
        <taxon>Euteleostomi</taxon>
        <taxon>Mammalia</taxon>
        <taxon>Eutheria</taxon>
        <taxon>Laurasiatheria</taxon>
        <taxon>Artiodactyla</taxon>
        <taxon>Ruminantia</taxon>
        <taxon>Pecora</taxon>
        <taxon>Bovidae</taxon>
        <taxon>Bovinae</taxon>
        <taxon>Bos</taxon>
    </lineage>
</organism>
<proteinExistence type="predicted"/>
<dbReference type="GeneID" id="139177790"/>
<accession>A0ABM4R4S3</accession>
<sequence>MATRWPPGWVCSEEAAAATASALNLHAAGPPPTQNTAEQDCCCPRCLQGPRRQGFGVETQAGAFQRLSGSHHGAQSLGQQHSPSHRPLVQNCPHLRSWPALVPWFCFFAVTGVTRWEGAPCDQSTKTRGGGGGVGVFPAGALWPQHSTTRCLWPGPHPAPSTVRCFQGSLRADSSPGVAPVLWGRVALPRDFTRCSPAVHAGPARHPASKNDPFCCSALSRAVFLSLPLRSGGSFDLDSWAHCSSKPPPRLVATALPRGALNWPLWGPQASGNPHTGVKWSLQGHTGHEGPSAGGPWAPLRHPPLREKGGGVLQVGVWGHHTDPALECSSEQEGGPGGVSAHPVCSAPPVPVCAGSSVTVAFKDEQAVGLRSLLAWVVLTQPGGELWPNQGRACTPLVAVSEGHLPVTSRGRRK</sequence>
<reference evidence="2" key="1">
    <citation type="submission" date="2025-08" db="UniProtKB">
        <authorList>
            <consortium name="RefSeq"/>
        </authorList>
    </citation>
    <scope>IDENTIFICATION</scope>
    <source>
        <tissue evidence="2">Blood</tissue>
    </source>
</reference>
<dbReference type="RefSeq" id="XP_070630558.1">
    <property type="nucleotide sequence ID" value="XM_070774457.1"/>
</dbReference>
<name>A0ABM4R4S3_BOSIN</name>
<protein>
    <submittedName>
        <fullName evidence="2">Uncharacterized protein</fullName>
    </submittedName>
</protein>
<gene>
    <name evidence="2" type="primary">LOC139177790</name>
</gene>
<dbReference type="Proteomes" id="UP001652663">
    <property type="component" value="Chromosome 19"/>
</dbReference>